<comment type="caution">
    <text evidence="2">The sequence shown here is derived from an EMBL/GenBank/DDBJ whole genome shotgun (WGS) entry which is preliminary data.</text>
</comment>
<keyword evidence="1" id="KW-0732">Signal</keyword>
<sequence length="465" mass="51418">MIIKAAIGAAGLAFGAASFASSEQLPNDTCKVPFDNTPVGCFPGAISAGSSENSQGFRNYAVKQFYALNWPVTDISSRAPDLSKNPAPFDISVWQTWQTKTDLTQGAKPSLTTQNKQEIATILKTLNIDSNTAYAQHLEYLHDTDIPDQDHQPLVAIDKSKLHFEVYYNDVAVNDLNNFAKNNYQFTTGSTTEPKRGAIVAKGAWRIIPQSEYSTVSQYHSSLACIYSDSNVCDIQVVGLTGLHIANKMNPLQSTETKCEGLTCKNIKISEWSWTTFEHYQNAPSVASKADFNNIDKTVSWLLYDNSQIEQNIKNCTKDELLAINNTSCVVNQVPTTPSQPAQIIRFQPSDRNFKVENLSEKICQGSGLSSLDYSSCLTILAYTKTPNVSPLQNYRLIENVWVDTRGNILPAYSGNNAVDKIIRNSSMEPFDRSVSQDNLDCAACHRHAKYDGMFTVPSIIKGDK</sequence>
<accession>A0A167L5Z3</accession>
<name>A0A167L5Z3_9GAMM</name>
<feature type="signal peptide" evidence="1">
    <location>
        <begin position="1"/>
        <end position="20"/>
    </location>
</feature>
<reference evidence="2 3" key="1">
    <citation type="submission" date="2013-07" db="EMBL/GenBank/DDBJ databases">
        <title>Comparative Genomic and Metabolomic Analysis of Twelve Strains of Pseudoalteromonas luteoviolacea.</title>
        <authorList>
            <person name="Vynne N.G."/>
            <person name="Mansson M."/>
            <person name="Gram L."/>
        </authorList>
    </citation>
    <scope>NUCLEOTIDE SEQUENCE [LARGE SCALE GENOMIC DNA]</scope>
    <source>
        <strain evidence="2 3">S4060-1</strain>
    </source>
</reference>
<evidence type="ECO:0000256" key="1">
    <source>
        <dbReference type="SAM" id="SignalP"/>
    </source>
</evidence>
<dbReference type="EMBL" id="AUXX01000031">
    <property type="protein sequence ID" value="KZN63869.1"/>
    <property type="molecule type" value="Genomic_DNA"/>
</dbReference>
<dbReference type="AlphaFoldDB" id="A0A167L5Z3"/>
<dbReference type="PATRIC" id="fig|1365257.3.peg.3469"/>
<gene>
    <name evidence="2" type="ORF">N478_23260</name>
</gene>
<organism evidence="2 3">
    <name type="scientific">Pseudoalteromonas luteoviolacea S4060-1</name>
    <dbReference type="NCBI Taxonomy" id="1365257"/>
    <lineage>
        <taxon>Bacteria</taxon>
        <taxon>Pseudomonadati</taxon>
        <taxon>Pseudomonadota</taxon>
        <taxon>Gammaproteobacteria</taxon>
        <taxon>Alteromonadales</taxon>
        <taxon>Pseudoalteromonadaceae</taxon>
        <taxon>Pseudoalteromonas</taxon>
    </lineage>
</organism>
<evidence type="ECO:0000313" key="2">
    <source>
        <dbReference type="EMBL" id="KZN63869.1"/>
    </source>
</evidence>
<dbReference type="Proteomes" id="UP000076661">
    <property type="component" value="Unassembled WGS sequence"/>
</dbReference>
<feature type="chain" id="PRO_5007889709" description="Cytochrome c domain-containing protein" evidence="1">
    <location>
        <begin position="21"/>
        <end position="465"/>
    </location>
</feature>
<protein>
    <recommendedName>
        <fullName evidence="4">Cytochrome c domain-containing protein</fullName>
    </recommendedName>
</protein>
<proteinExistence type="predicted"/>
<evidence type="ECO:0008006" key="4">
    <source>
        <dbReference type="Google" id="ProtNLM"/>
    </source>
</evidence>
<dbReference type="RefSeq" id="WP_063381911.1">
    <property type="nucleotide sequence ID" value="NZ_AUXX01000031.1"/>
</dbReference>
<evidence type="ECO:0000313" key="3">
    <source>
        <dbReference type="Proteomes" id="UP000076661"/>
    </source>
</evidence>